<dbReference type="EMBL" id="JAAATY010000023">
    <property type="protein sequence ID" value="NRN68888.1"/>
    <property type="molecule type" value="Genomic_DNA"/>
</dbReference>
<evidence type="ECO:0000259" key="5">
    <source>
        <dbReference type="PROSITE" id="PS50977"/>
    </source>
</evidence>
<keyword evidence="2 4" id="KW-0238">DNA-binding</keyword>
<dbReference type="PANTHER" id="PTHR30055">
    <property type="entry name" value="HTH-TYPE TRANSCRIPTIONAL REGULATOR RUTR"/>
    <property type="match status" value="1"/>
</dbReference>
<dbReference type="InterPro" id="IPR036271">
    <property type="entry name" value="Tet_transcr_reg_TetR-rel_C_sf"/>
</dbReference>
<keyword evidence="3" id="KW-0804">Transcription</keyword>
<evidence type="ECO:0000313" key="6">
    <source>
        <dbReference type="EMBL" id="NRN68888.1"/>
    </source>
</evidence>
<dbReference type="InterPro" id="IPR050109">
    <property type="entry name" value="HTH-type_TetR-like_transc_reg"/>
</dbReference>
<dbReference type="Pfam" id="PF02909">
    <property type="entry name" value="TetR_C_1"/>
    <property type="match status" value="1"/>
</dbReference>
<dbReference type="Gene3D" id="1.10.357.10">
    <property type="entry name" value="Tetracycline Repressor, domain 2"/>
    <property type="match status" value="1"/>
</dbReference>
<evidence type="ECO:0000256" key="3">
    <source>
        <dbReference type="ARBA" id="ARBA00023163"/>
    </source>
</evidence>
<keyword evidence="7" id="KW-1185">Reference proteome</keyword>
<organism evidence="6 7">
    <name type="scientific">Kibdelosporangium persicum</name>
    <dbReference type="NCBI Taxonomy" id="2698649"/>
    <lineage>
        <taxon>Bacteria</taxon>
        <taxon>Bacillati</taxon>
        <taxon>Actinomycetota</taxon>
        <taxon>Actinomycetes</taxon>
        <taxon>Pseudonocardiales</taxon>
        <taxon>Pseudonocardiaceae</taxon>
        <taxon>Kibdelosporangium</taxon>
    </lineage>
</organism>
<protein>
    <submittedName>
        <fullName evidence="6">TetR family transcriptional regulator</fullName>
    </submittedName>
</protein>
<dbReference type="PROSITE" id="PS50977">
    <property type="entry name" value="HTH_TETR_2"/>
    <property type="match status" value="1"/>
</dbReference>
<proteinExistence type="predicted"/>
<accession>A0ABX2FC00</accession>
<evidence type="ECO:0000313" key="7">
    <source>
        <dbReference type="Proteomes" id="UP000763557"/>
    </source>
</evidence>
<dbReference type="InterPro" id="IPR004111">
    <property type="entry name" value="Repressor_TetR_C"/>
</dbReference>
<dbReference type="SUPFAM" id="SSF48498">
    <property type="entry name" value="Tetracyclin repressor-like, C-terminal domain"/>
    <property type="match status" value="1"/>
</dbReference>
<dbReference type="Proteomes" id="UP000763557">
    <property type="component" value="Unassembled WGS sequence"/>
</dbReference>
<dbReference type="Pfam" id="PF00440">
    <property type="entry name" value="TetR_N"/>
    <property type="match status" value="1"/>
</dbReference>
<dbReference type="InterPro" id="IPR001647">
    <property type="entry name" value="HTH_TetR"/>
</dbReference>
<feature type="domain" description="HTH tetR-type" evidence="5">
    <location>
        <begin position="35"/>
        <end position="95"/>
    </location>
</feature>
<comment type="caution">
    <text evidence="6">The sequence shown here is derived from an EMBL/GenBank/DDBJ whole genome shotgun (WGS) entry which is preliminary data.</text>
</comment>
<feature type="DNA-binding region" description="H-T-H motif" evidence="4">
    <location>
        <begin position="58"/>
        <end position="77"/>
    </location>
</feature>
<evidence type="ECO:0000256" key="2">
    <source>
        <dbReference type="ARBA" id="ARBA00023125"/>
    </source>
</evidence>
<dbReference type="PANTHER" id="PTHR30055:SF151">
    <property type="entry name" value="TRANSCRIPTIONAL REGULATORY PROTEIN"/>
    <property type="match status" value="1"/>
</dbReference>
<keyword evidence="1" id="KW-0805">Transcription regulation</keyword>
<sequence>MVVYAGQGENKRTMALLWRAHGVIEEKVSPGPKQQLSVDEIVEAAIELADSEGMPAVSMRTVGKLLGRSGMALYTYVPSKSELVDLMYDHALGELPTEYDLSVGWRQAVVAWAHDYWAFFLRHPWVLQVSSARPVLGPNEFASVDTLVRLLDGIGLPALRQRRIVGTLTNFVRGAARMIAESRQAPGATGVSDDEWWYARSAALQEVVPDLAERFPSVIRVESEGATPSDEDDDTPYLEREATATFKAGLTVLLDGIETAITQSS</sequence>
<dbReference type="InterPro" id="IPR009057">
    <property type="entry name" value="Homeodomain-like_sf"/>
</dbReference>
<dbReference type="SUPFAM" id="SSF46689">
    <property type="entry name" value="Homeodomain-like"/>
    <property type="match status" value="1"/>
</dbReference>
<dbReference type="RefSeq" id="WP_173138483.1">
    <property type="nucleotide sequence ID" value="NZ_CBCSGW010000029.1"/>
</dbReference>
<name>A0ABX2FC00_9PSEU</name>
<gene>
    <name evidence="6" type="ORF">GC106_61440</name>
</gene>
<reference evidence="6 7" key="1">
    <citation type="submission" date="2020-01" db="EMBL/GenBank/DDBJ databases">
        <title>Kibdelosporangium persica a novel Actinomycetes from a hot desert in Iran.</title>
        <authorList>
            <person name="Safaei N."/>
            <person name="Zaburannyi N."/>
            <person name="Mueller R."/>
            <person name="Wink J."/>
        </authorList>
    </citation>
    <scope>NUCLEOTIDE SEQUENCE [LARGE SCALE GENOMIC DNA]</scope>
    <source>
        <strain evidence="6 7">4NS15</strain>
    </source>
</reference>
<evidence type="ECO:0000256" key="1">
    <source>
        <dbReference type="ARBA" id="ARBA00023015"/>
    </source>
</evidence>
<evidence type="ECO:0000256" key="4">
    <source>
        <dbReference type="PROSITE-ProRule" id="PRU00335"/>
    </source>
</evidence>
<dbReference type="Gene3D" id="1.10.10.60">
    <property type="entry name" value="Homeodomain-like"/>
    <property type="match status" value="1"/>
</dbReference>